<comment type="caution">
    <text evidence="1">The sequence shown here is derived from an EMBL/GenBank/DDBJ whole genome shotgun (WGS) entry which is preliminary data.</text>
</comment>
<accession>A0A397IQ54</accession>
<evidence type="ECO:0000313" key="1">
    <source>
        <dbReference type="EMBL" id="RHZ78101.1"/>
    </source>
</evidence>
<gene>
    <name evidence="1" type="ORF">Glove_168g25</name>
</gene>
<organism evidence="1 2">
    <name type="scientific">Diversispora epigaea</name>
    <dbReference type="NCBI Taxonomy" id="1348612"/>
    <lineage>
        <taxon>Eukaryota</taxon>
        <taxon>Fungi</taxon>
        <taxon>Fungi incertae sedis</taxon>
        <taxon>Mucoromycota</taxon>
        <taxon>Glomeromycotina</taxon>
        <taxon>Glomeromycetes</taxon>
        <taxon>Diversisporales</taxon>
        <taxon>Diversisporaceae</taxon>
        <taxon>Diversispora</taxon>
    </lineage>
</organism>
<dbReference type="AlphaFoldDB" id="A0A397IQ54"/>
<reference evidence="1 2" key="1">
    <citation type="submission" date="2018-08" db="EMBL/GenBank/DDBJ databases">
        <title>Genome and evolution of the arbuscular mycorrhizal fungus Diversispora epigaea (formerly Glomus versiforme) and its bacterial endosymbionts.</title>
        <authorList>
            <person name="Sun X."/>
            <person name="Fei Z."/>
            <person name="Harrison M."/>
        </authorList>
    </citation>
    <scope>NUCLEOTIDE SEQUENCE [LARGE SCALE GENOMIC DNA]</scope>
    <source>
        <strain evidence="1 2">IT104</strain>
    </source>
</reference>
<dbReference type="Proteomes" id="UP000266861">
    <property type="component" value="Unassembled WGS sequence"/>
</dbReference>
<keyword evidence="2" id="KW-1185">Reference proteome</keyword>
<sequence>MANQMLKKRKFFDLKIGNLVQIKVPKVDWFSEREENLGLLHIPSLSPCNSSSCKCKKENNVIVVTVDNFMMMNFLENFLEVYYNEKQKVKEDELVVALWFIKSLEKKFEMIDQVTIVDVELIDDTMMIGNVVSIVVTEIIDAFTDVMVDDACCNGCHEMIDQVTIVDVELIDDTMMIGNVVSIVVTEIIDAFTDVMVDDACCNGCQGW</sequence>
<evidence type="ECO:0000313" key="2">
    <source>
        <dbReference type="Proteomes" id="UP000266861"/>
    </source>
</evidence>
<protein>
    <submittedName>
        <fullName evidence="1">Uncharacterized protein</fullName>
    </submittedName>
</protein>
<proteinExistence type="predicted"/>
<dbReference type="EMBL" id="PQFF01000158">
    <property type="protein sequence ID" value="RHZ78101.1"/>
    <property type="molecule type" value="Genomic_DNA"/>
</dbReference>
<name>A0A397IQ54_9GLOM</name>